<dbReference type="InterPro" id="IPR001387">
    <property type="entry name" value="Cro/C1-type_HTH"/>
</dbReference>
<evidence type="ECO:0000256" key="1">
    <source>
        <dbReference type="ARBA" id="ARBA00009802"/>
    </source>
</evidence>
<dbReference type="CDD" id="cd00093">
    <property type="entry name" value="HTH_XRE"/>
    <property type="match status" value="1"/>
</dbReference>
<dbReference type="EMBL" id="JASNQZ010000006">
    <property type="protein sequence ID" value="KAL0955872.1"/>
    <property type="molecule type" value="Genomic_DNA"/>
</dbReference>
<feature type="domain" description="HTH cro/C1-type" evidence="6">
    <location>
        <begin position="274"/>
        <end position="328"/>
    </location>
</feature>
<evidence type="ECO:0000256" key="4">
    <source>
        <dbReference type="SAM" id="MobiDB-lite"/>
    </source>
</evidence>
<comment type="function">
    <text evidence="3">Transcriptional coactivator that stimulates GCN4-dependent transcriptional activity by bridging the DNA-binding region of GCN4 and TBP (SPT15), thereby recruiting TBP to GCN4-bound promoters. Involved in induction of the ribosome quality control (RQC) pathway; a pathway that degrades nascent peptide chains during problematic translation. Required to prevent stalled ribosomes from frameshifting.</text>
</comment>
<accession>A0ABR3JJJ4</accession>
<dbReference type="PANTHER" id="PTHR10245:SF15">
    <property type="entry name" value="ENDOTHELIAL DIFFERENTIATION-RELATED FACTOR 1"/>
    <property type="match status" value="1"/>
</dbReference>
<comment type="similarity">
    <text evidence="1">Belongs to the MBF1 family.</text>
</comment>
<evidence type="ECO:0000256" key="3">
    <source>
        <dbReference type="ARBA" id="ARBA00035107"/>
    </source>
</evidence>
<evidence type="ECO:0000259" key="6">
    <source>
        <dbReference type="PROSITE" id="PS50943"/>
    </source>
</evidence>
<proteinExistence type="inferred from homology"/>
<feature type="signal peptide" evidence="5">
    <location>
        <begin position="1"/>
        <end position="19"/>
    </location>
</feature>
<gene>
    <name evidence="7" type="ORF">HGRIS_002071</name>
</gene>
<keyword evidence="2" id="KW-0238">DNA-binding</keyword>
<evidence type="ECO:0000256" key="5">
    <source>
        <dbReference type="SAM" id="SignalP"/>
    </source>
</evidence>
<dbReference type="Gene3D" id="1.10.260.40">
    <property type="entry name" value="lambda repressor-like DNA-binding domains"/>
    <property type="match status" value="1"/>
</dbReference>
<evidence type="ECO:0000256" key="2">
    <source>
        <dbReference type="ARBA" id="ARBA00023125"/>
    </source>
</evidence>
<feature type="compositionally biased region" description="Polar residues" evidence="4">
    <location>
        <begin position="290"/>
        <end position="307"/>
    </location>
</feature>
<protein>
    <recommendedName>
        <fullName evidence="6">HTH cro/C1-type domain-containing protein</fullName>
    </recommendedName>
</protein>
<evidence type="ECO:0000313" key="8">
    <source>
        <dbReference type="Proteomes" id="UP001556367"/>
    </source>
</evidence>
<name>A0ABR3JJJ4_9AGAR</name>
<sequence length="334" mass="37053">MFKFVLAAIFIASTSHVSAIILPPNGPLPRPRIGIPLRPDFQVPPVFRDRPILNREVDERALPSGTGLPRPHIPIPIHRGPVINIPKPKQGPGLPYIPTPIFKQPVIARDVDEHSELEARGHGLPPRLLAAPLPNVPLWKQHIAIARELKARDEELEARFFHEILNKVKSKLGGVGARDLDERDELDARFFPELNKKLTDNIGAAFFHHHARELNARGELEARFFHELFNKIKTSFGGVAARELNERASRPAKVDKDKNVVAPPRLSADVSRAITSARQAAGLSQKELAQKTNVTPSTIQDLESGRGTPNPQVLAMIERVLKIRLRGSDIGKSL</sequence>
<dbReference type="InterPro" id="IPR010982">
    <property type="entry name" value="Lambda_DNA-bd_dom_sf"/>
</dbReference>
<dbReference type="PROSITE" id="PS50943">
    <property type="entry name" value="HTH_CROC1"/>
    <property type="match status" value="1"/>
</dbReference>
<comment type="caution">
    <text evidence="7">The sequence shown here is derived from an EMBL/GenBank/DDBJ whole genome shotgun (WGS) entry which is preliminary data.</text>
</comment>
<feature type="region of interest" description="Disordered" evidence="4">
    <location>
        <begin position="284"/>
        <end position="307"/>
    </location>
</feature>
<dbReference type="SMART" id="SM00530">
    <property type="entry name" value="HTH_XRE"/>
    <property type="match status" value="1"/>
</dbReference>
<feature type="chain" id="PRO_5045241399" description="HTH cro/C1-type domain-containing protein" evidence="5">
    <location>
        <begin position="20"/>
        <end position="334"/>
    </location>
</feature>
<dbReference type="Proteomes" id="UP001556367">
    <property type="component" value="Unassembled WGS sequence"/>
</dbReference>
<organism evidence="7 8">
    <name type="scientific">Hohenbuehelia grisea</name>
    <dbReference type="NCBI Taxonomy" id="104357"/>
    <lineage>
        <taxon>Eukaryota</taxon>
        <taxon>Fungi</taxon>
        <taxon>Dikarya</taxon>
        <taxon>Basidiomycota</taxon>
        <taxon>Agaricomycotina</taxon>
        <taxon>Agaricomycetes</taxon>
        <taxon>Agaricomycetidae</taxon>
        <taxon>Agaricales</taxon>
        <taxon>Pleurotineae</taxon>
        <taxon>Pleurotaceae</taxon>
        <taxon>Hohenbuehelia</taxon>
    </lineage>
</organism>
<dbReference type="PANTHER" id="PTHR10245">
    <property type="entry name" value="ENDOTHELIAL DIFFERENTIATION-RELATED FACTOR 1 MULTIPROTEIN BRIDGING FACTOR 1"/>
    <property type="match status" value="1"/>
</dbReference>
<evidence type="ECO:0000313" key="7">
    <source>
        <dbReference type="EMBL" id="KAL0955872.1"/>
    </source>
</evidence>
<keyword evidence="5" id="KW-0732">Signal</keyword>
<dbReference type="Pfam" id="PF01381">
    <property type="entry name" value="HTH_3"/>
    <property type="match status" value="1"/>
</dbReference>
<dbReference type="SUPFAM" id="SSF47413">
    <property type="entry name" value="lambda repressor-like DNA-binding domains"/>
    <property type="match status" value="1"/>
</dbReference>
<keyword evidence="8" id="KW-1185">Reference proteome</keyword>
<reference evidence="8" key="1">
    <citation type="submission" date="2024-06" db="EMBL/GenBank/DDBJ databases">
        <title>Multi-omics analyses provide insights into the biosynthesis of the anticancer antibiotic pleurotin in Hohenbuehelia grisea.</title>
        <authorList>
            <person name="Weaver J.A."/>
            <person name="Alberti F."/>
        </authorList>
    </citation>
    <scope>NUCLEOTIDE SEQUENCE [LARGE SCALE GENOMIC DNA]</scope>
    <source>
        <strain evidence="8">T-177</strain>
    </source>
</reference>